<gene>
    <name evidence="1" type="ORF">PISMIDRAFT_573042</name>
</gene>
<evidence type="ECO:0000313" key="1">
    <source>
        <dbReference type="EMBL" id="KIK20792.1"/>
    </source>
</evidence>
<dbReference type="EMBL" id="KN833759">
    <property type="protein sequence ID" value="KIK20792.1"/>
    <property type="molecule type" value="Genomic_DNA"/>
</dbReference>
<dbReference type="AlphaFoldDB" id="A0A0C9ZEA9"/>
<reference evidence="1 2" key="1">
    <citation type="submission" date="2014-04" db="EMBL/GenBank/DDBJ databases">
        <authorList>
            <consortium name="DOE Joint Genome Institute"/>
            <person name="Kuo A."/>
            <person name="Kohler A."/>
            <person name="Costa M.D."/>
            <person name="Nagy L.G."/>
            <person name="Floudas D."/>
            <person name="Copeland A."/>
            <person name="Barry K.W."/>
            <person name="Cichocki N."/>
            <person name="Veneault-Fourrey C."/>
            <person name="LaButti K."/>
            <person name="Lindquist E.A."/>
            <person name="Lipzen A."/>
            <person name="Lundell T."/>
            <person name="Morin E."/>
            <person name="Murat C."/>
            <person name="Sun H."/>
            <person name="Tunlid A."/>
            <person name="Henrissat B."/>
            <person name="Grigoriev I.V."/>
            <person name="Hibbett D.S."/>
            <person name="Martin F."/>
            <person name="Nordberg H.P."/>
            <person name="Cantor M.N."/>
            <person name="Hua S.X."/>
        </authorList>
    </citation>
    <scope>NUCLEOTIDE SEQUENCE [LARGE SCALE GENOMIC DNA]</scope>
    <source>
        <strain evidence="1 2">441</strain>
    </source>
</reference>
<accession>A0A0C9ZEA9</accession>
<keyword evidence="2" id="KW-1185">Reference proteome</keyword>
<dbReference type="HOGENOM" id="CLU_2672031_0_0_1"/>
<protein>
    <submittedName>
        <fullName evidence="1">Uncharacterized protein</fullName>
    </submittedName>
</protein>
<evidence type="ECO:0000313" key="2">
    <source>
        <dbReference type="Proteomes" id="UP000054018"/>
    </source>
</evidence>
<reference evidence="2" key="2">
    <citation type="submission" date="2015-01" db="EMBL/GenBank/DDBJ databases">
        <title>Evolutionary Origins and Diversification of the Mycorrhizal Mutualists.</title>
        <authorList>
            <consortium name="DOE Joint Genome Institute"/>
            <consortium name="Mycorrhizal Genomics Consortium"/>
            <person name="Kohler A."/>
            <person name="Kuo A."/>
            <person name="Nagy L.G."/>
            <person name="Floudas D."/>
            <person name="Copeland A."/>
            <person name="Barry K.W."/>
            <person name="Cichocki N."/>
            <person name="Veneault-Fourrey C."/>
            <person name="LaButti K."/>
            <person name="Lindquist E.A."/>
            <person name="Lipzen A."/>
            <person name="Lundell T."/>
            <person name="Morin E."/>
            <person name="Murat C."/>
            <person name="Riley R."/>
            <person name="Ohm R."/>
            <person name="Sun H."/>
            <person name="Tunlid A."/>
            <person name="Henrissat B."/>
            <person name="Grigoriev I.V."/>
            <person name="Hibbett D.S."/>
            <person name="Martin F."/>
        </authorList>
    </citation>
    <scope>NUCLEOTIDE SEQUENCE [LARGE SCALE GENOMIC DNA]</scope>
    <source>
        <strain evidence="2">441</strain>
    </source>
</reference>
<organism evidence="1 2">
    <name type="scientific">Pisolithus microcarpus 441</name>
    <dbReference type="NCBI Taxonomy" id="765257"/>
    <lineage>
        <taxon>Eukaryota</taxon>
        <taxon>Fungi</taxon>
        <taxon>Dikarya</taxon>
        <taxon>Basidiomycota</taxon>
        <taxon>Agaricomycotina</taxon>
        <taxon>Agaricomycetes</taxon>
        <taxon>Agaricomycetidae</taxon>
        <taxon>Boletales</taxon>
        <taxon>Sclerodermatineae</taxon>
        <taxon>Pisolithaceae</taxon>
        <taxon>Pisolithus</taxon>
    </lineage>
</organism>
<sequence length="75" mass="8667">MPRALLSALRWVRVRLQQCFPGWVVGLKSWIISDSGLPTPRGLRHRRVPLGSMIRVDTRHTHRPNNFRELGLTSI</sequence>
<proteinExistence type="predicted"/>
<dbReference type="Proteomes" id="UP000054018">
    <property type="component" value="Unassembled WGS sequence"/>
</dbReference>
<name>A0A0C9ZEA9_9AGAM</name>